<dbReference type="Pfam" id="PF00356">
    <property type="entry name" value="LacI"/>
    <property type="match status" value="1"/>
</dbReference>
<dbReference type="GO" id="GO:0000976">
    <property type="term" value="F:transcription cis-regulatory region binding"/>
    <property type="evidence" value="ECO:0007669"/>
    <property type="project" value="TreeGrafter"/>
</dbReference>
<dbReference type="OrthoDB" id="1776574at2"/>
<gene>
    <name evidence="5" type="ORF">PATL70BA_0565</name>
</gene>
<protein>
    <submittedName>
        <fullName evidence="5">LacI family transcriptional regulator</fullName>
    </submittedName>
</protein>
<dbReference type="PROSITE" id="PS50932">
    <property type="entry name" value="HTH_LACI_2"/>
    <property type="match status" value="1"/>
</dbReference>
<sequence>MATIKEIAKEAGVSITTVSRVLNYDDTLSISTAKRLLIVEIAERLEYQTPRNRRKKPRFSQNQDERSIGLVEFVTDEGEIEDPYYLGIRMGIEKKCQDEQIHLIKFPRIGNSNPTMDIVLDGVIFIGKFSTAEIREFEARYQNLVFIDSSPFEDEYDSVTIDIRKAVIKVLNFLMDKGYRRIGYIGGIETVEECRTPIGEKRYDAFIKYMKKKGLYNPEFDFIGDFTPQSGYKLMNQAIGQGDLPEVFFVANDSIAIGALRALNEAKIKVPDILGIIGFNDIPTASYTYPALTTVKIYNEFMGEKAVELMMERFEGRKIPVKIQLPVKIIERNTIK</sequence>
<dbReference type="PANTHER" id="PTHR30146">
    <property type="entry name" value="LACI-RELATED TRANSCRIPTIONAL REPRESSOR"/>
    <property type="match status" value="1"/>
</dbReference>
<evidence type="ECO:0000256" key="3">
    <source>
        <dbReference type="ARBA" id="ARBA00023163"/>
    </source>
</evidence>
<dbReference type="GO" id="GO:0003700">
    <property type="term" value="F:DNA-binding transcription factor activity"/>
    <property type="evidence" value="ECO:0007669"/>
    <property type="project" value="TreeGrafter"/>
</dbReference>
<dbReference type="Pfam" id="PF13377">
    <property type="entry name" value="Peripla_BP_3"/>
    <property type="match status" value="1"/>
</dbReference>
<dbReference type="SUPFAM" id="SSF47413">
    <property type="entry name" value="lambda repressor-like DNA-binding domains"/>
    <property type="match status" value="1"/>
</dbReference>
<evidence type="ECO:0000313" key="6">
    <source>
        <dbReference type="Proteomes" id="UP000279029"/>
    </source>
</evidence>
<dbReference type="SMART" id="SM00354">
    <property type="entry name" value="HTH_LACI"/>
    <property type="match status" value="1"/>
</dbReference>
<dbReference type="SUPFAM" id="SSF53822">
    <property type="entry name" value="Periplasmic binding protein-like I"/>
    <property type="match status" value="1"/>
</dbReference>
<dbReference type="InterPro" id="IPR028082">
    <property type="entry name" value="Peripla_BP_I"/>
</dbReference>
<dbReference type="PANTHER" id="PTHR30146:SF149">
    <property type="entry name" value="HTH-TYPE TRANSCRIPTIONAL REGULATOR EBGR"/>
    <property type="match status" value="1"/>
</dbReference>
<name>A0A3P7NT94_9FIRM</name>
<evidence type="ECO:0000256" key="1">
    <source>
        <dbReference type="ARBA" id="ARBA00023015"/>
    </source>
</evidence>
<evidence type="ECO:0000313" key="5">
    <source>
        <dbReference type="EMBL" id="VDN46424.1"/>
    </source>
</evidence>
<keyword evidence="2" id="KW-0238">DNA-binding</keyword>
<dbReference type="Gene3D" id="1.10.260.40">
    <property type="entry name" value="lambda repressor-like DNA-binding domains"/>
    <property type="match status" value="1"/>
</dbReference>
<dbReference type="Gene3D" id="3.40.50.2300">
    <property type="match status" value="2"/>
</dbReference>
<dbReference type="EMBL" id="LR130778">
    <property type="protein sequence ID" value="VDN46424.1"/>
    <property type="molecule type" value="Genomic_DNA"/>
</dbReference>
<keyword evidence="3" id="KW-0804">Transcription</keyword>
<feature type="domain" description="HTH lacI-type" evidence="4">
    <location>
        <begin position="2"/>
        <end position="58"/>
    </location>
</feature>
<dbReference type="CDD" id="cd01544">
    <property type="entry name" value="PBP1_GalR"/>
    <property type="match status" value="1"/>
</dbReference>
<dbReference type="InterPro" id="IPR000843">
    <property type="entry name" value="HTH_LacI"/>
</dbReference>
<dbReference type="InterPro" id="IPR010982">
    <property type="entry name" value="Lambda_DNA-bd_dom_sf"/>
</dbReference>
<dbReference type="RefSeq" id="WP_125135942.1">
    <property type="nucleotide sequence ID" value="NZ_LR130778.1"/>
</dbReference>
<reference evidence="5 6" key="1">
    <citation type="submission" date="2018-09" db="EMBL/GenBank/DDBJ databases">
        <authorList>
            <person name="Postec A."/>
        </authorList>
    </citation>
    <scope>NUCLEOTIDE SEQUENCE [LARGE SCALE GENOMIC DNA]</scope>
    <source>
        <strain evidence="5">70B-A</strain>
    </source>
</reference>
<evidence type="ECO:0000259" key="4">
    <source>
        <dbReference type="PROSITE" id="PS50932"/>
    </source>
</evidence>
<dbReference type="Proteomes" id="UP000279029">
    <property type="component" value="Chromosome"/>
</dbReference>
<keyword evidence="1" id="KW-0805">Transcription regulation</keyword>
<proteinExistence type="predicted"/>
<organism evidence="5 6">
    <name type="scientific">Petrocella atlantisensis</name>
    <dbReference type="NCBI Taxonomy" id="2173034"/>
    <lineage>
        <taxon>Bacteria</taxon>
        <taxon>Bacillati</taxon>
        <taxon>Bacillota</taxon>
        <taxon>Clostridia</taxon>
        <taxon>Lachnospirales</taxon>
        <taxon>Vallitaleaceae</taxon>
        <taxon>Petrocella</taxon>
    </lineage>
</organism>
<dbReference type="InterPro" id="IPR046335">
    <property type="entry name" value="LacI/GalR-like_sensor"/>
</dbReference>
<accession>A0A3P7NT94</accession>
<dbReference type="AlphaFoldDB" id="A0A3P7NT94"/>
<dbReference type="KEGG" id="cbar:PATL70BA_0565"/>
<dbReference type="CDD" id="cd01392">
    <property type="entry name" value="HTH_LacI"/>
    <property type="match status" value="1"/>
</dbReference>
<evidence type="ECO:0000256" key="2">
    <source>
        <dbReference type="ARBA" id="ARBA00023125"/>
    </source>
</evidence>
<keyword evidence="6" id="KW-1185">Reference proteome</keyword>
<dbReference type="PROSITE" id="PS00356">
    <property type="entry name" value="HTH_LACI_1"/>
    <property type="match status" value="1"/>
</dbReference>
<dbReference type="PRINTS" id="PR00036">
    <property type="entry name" value="HTHLACI"/>
</dbReference>